<name>A0A1D6IF35_MAIZE</name>
<reference evidence="2" key="1">
    <citation type="submission" date="2015-12" db="EMBL/GenBank/DDBJ databases">
        <title>Update maize B73 reference genome by single molecule sequencing technologies.</title>
        <authorList>
            <consortium name="Maize Genome Sequencing Project"/>
            <person name="Ware D."/>
        </authorList>
    </citation>
    <scope>NUCLEOTIDE SEQUENCE [LARGE SCALE GENOMIC DNA]</scope>
    <source>
        <tissue evidence="2">Seedling</tissue>
    </source>
</reference>
<feature type="compositionally biased region" description="Polar residues" evidence="1">
    <location>
        <begin position="152"/>
        <end position="163"/>
    </location>
</feature>
<proteinExistence type="predicted"/>
<feature type="region of interest" description="Disordered" evidence="1">
    <location>
        <begin position="139"/>
        <end position="163"/>
    </location>
</feature>
<dbReference type="GO" id="GO:0008168">
    <property type="term" value="F:methyltransferase activity"/>
    <property type="evidence" value="ECO:0007669"/>
    <property type="project" value="UniProtKB-KW"/>
</dbReference>
<dbReference type="GO" id="GO:0032259">
    <property type="term" value="P:methylation"/>
    <property type="evidence" value="ECO:0007669"/>
    <property type="project" value="UniProtKB-KW"/>
</dbReference>
<protein>
    <submittedName>
        <fullName evidence="2">Lysine-specific demethylase JMJ25</fullName>
    </submittedName>
</protein>
<feature type="compositionally biased region" description="Low complexity" evidence="1">
    <location>
        <begin position="139"/>
        <end position="150"/>
    </location>
</feature>
<evidence type="ECO:0000313" key="2">
    <source>
        <dbReference type="EMBL" id="ONM58276.1"/>
    </source>
</evidence>
<gene>
    <name evidence="2" type="ORF">ZEAMMB73_Zm00001d021754</name>
</gene>
<dbReference type="AlphaFoldDB" id="A0A1D6IF35"/>
<organism evidence="2">
    <name type="scientific">Zea mays</name>
    <name type="common">Maize</name>
    <dbReference type="NCBI Taxonomy" id="4577"/>
    <lineage>
        <taxon>Eukaryota</taxon>
        <taxon>Viridiplantae</taxon>
        <taxon>Streptophyta</taxon>
        <taxon>Embryophyta</taxon>
        <taxon>Tracheophyta</taxon>
        <taxon>Spermatophyta</taxon>
        <taxon>Magnoliopsida</taxon>
        <taxon>Liliopsida</taxon>
        <taxon>Poales</taxon>
        <taxon>Poaceae</taxon>
        <taxon>PACMAD clade</taxon>
        <taxon>Panicoideae</taxon>
        <taxon>Andropogonodae</taxon>
        <taxon>Andropogoneae</taxon>
        <taxon>Tripsacinae</taxon>
        <taxon>Zea</taxon>
    </lineage>
</organism>
<sequence length="163" mass="17817">MWSPDATTASPSALTLWPPPRARPRRRALWASRAALAQRPLSPRPSKRWILDSLGVVDSASHGPNITYYATHNPGLAYHIWCSPNIPCYTSHMFAPSIALRVPPHSLTCFATLVHVYLHRAQEGALTRYPVKVVGVPPSSTSLRSSSCPSDGDSTNCWGSSRC</sequence>
<keyword evidence="2" id="KW-0489">Methyltransferase</keyword>
<evidence type="ECO:0000256" key="1">
    <source>
        <dbReference type="SAM" id="MobiDB-lite"/>
    </source>
</evidence>
<keyword evidence="2" id="KW-0808">Transferase</keyword>
<accession>A0A1D6IF35</accession>
<dbReference type="EMBL" id="CM007650">
    <property type="protein sequence ID" value="ONM58276.1"/>
    <property type="molecule type" value="Genomic_DNA"/>
</dbReference>